<sequence>MSVHPVLTDAFVKRRVAEAERETDLPMGPLLALPSTTPRIHSIRQVEEVLGSGRSLHFLNATAAGVTTYLIARREQQPYVPSYVRSAGLLLSVGRSNMPRGFPLFVTSSEGTSSEVDRCEYMGRYEAVGTRSPLTRSEYAALRPQAKETLVHEVQSALRTSCPLLASTRLRAST</sequence>
<accession>A0ACB8Q4T9</accession>
<name>A0ACB8Q4T9_9AGAM</name>
<proteinExistence type="predicted"/>
<reference evidence="1" key="1">
    <citation type="submission" date="2021-02" db="EMBL/GenBank/DDBJ databases">
        <authorList>
            <consortium name="DOE Joint Genome Institute"/>
            <person name="Ahrendt S."/>
            <person name="Looney B.P."/>
            <person name="Miyauchi S."/>
            <person name="Morin E."/>
            <person name="Drula E."/>
            <person name="Courty P.E."/>
            <person name="Chicoki N."/>
            <person name="Fauchery L."/>
            <person name="Kohler A."/>
            <person name="Kuo A."/>
            <person name="Labutti K."/>
            <person name="Pangilinan J."/>
            <person name="Lipzen A."/>
            <person name="Riley R."/>
            <person name="Andreopoulos W."/>
            <person name="He G."/>
            <person name="Johnson J."/>
            <person name="Barry K.W."/>
            <person name="Grigoriev I.V."/>
            <person name="Nagy L."/>
            <person name="Hibbett D."/>
            <person name="Henrissat B."/>
            <person name="Matheny P.B."/>
            <person name="Labbe J."/>
            <person name="Martin F."/>
        </authorList>
    </citation>
    <scope>NUCLEOTIDE SEQUENCE</scope>
    <source>
        <strain evidence="1">EC-137</strain>
    </source>
</reference>
<reference evidence="1" key="2">
    <citation type="journal article" date="2022" name="New Phytol.">
        <title>Evolutionary transition to the ectomycorrhizal habit in the genomes of a hyperdiverse lineage of mushroom-forming fungi.</title>
        <authorList>
            <person name="Looney B."/>
            <person name="Miyauchi S."/>
            <person name="Morin E."/>
            <person name="Drula E."/>
            <person name="Courty P.E."/>
            <person name="Kohler A."/>
            <person name="Kuo A."/>
            <person name="LaButti K."/>
            <person name="Pangilinan J."/>
            <person name="Lipzen A."/>
            <person name="Riley R."/>
            <person name="Andreopoulos W."/>
            <person name="He G."/>
            <person name="Johnson J."/>
            <person name="Nolan M."/>
            <person name="Tritt A."/>
            <person name="Barry K.W."/>
            <person name="Grigoriev I.V."/>
            <person name="Nagy L.G."/>
            <person name="Hibbett D."/>
            <person name="Henrissat B."/>
            <person name="Matheny P.B."/>
            <person name="Labbe J."/>
            <person name="Martin F.M."/>
        </authorList>
    </citation>
    <scope>NUCLEOTIDE SEQUENCE</scope>
    <source>
        <strain evidence="1">EC-137</strain>
    </source>
</reference>
<evidence type="ECO:0000313" key="1">
    <source>
        <dbReference type="EMBL" id="KAI0026684.1"/>
    </source>
</evidence>
<feature type="non-terminal residue" evidence="1">
    <location>
        <position position="174"/>
    </location>
</feature>
<evidence type="ECO:0000313" key="2">
    <source>
        <dbReference type="Proteomes" id="UP000814128"/>
    </source>
</evidence>
<gene>
    <name evidence="1" type="ORF">K488DRAFT_75164</name>
</gene>
<keyword evidence="2" id="KW-1185">Reference proteome</keyword>
<dbReference type="Proteomes" id="UP000814128">
    <property type="component" value="Unassembled WGS sequence"/>
</dbReference>
<comment type="caution">
    <text evidence="1">The sequence shown here is derived from an EMBL/GenBank/DDBJ whole genome shotgun (WGS) entry which is preliminary data.</text>
</comment>
<organism evidence="1 2">
    <name type="scientific">Vararia minispora EC-137</name>
    <dbReference type="NCBI Taxonomy" id="1314806"/>
    <lineage>
        <taxon>Eukaryota</taxon>
        <taxon>Fungi</taxon>
        <taxon>Dikarya</taxon>
        <taxon>Basidiomycota</taxon>
        <taxon>Agaricomycotina</taxon>
        <taxon>Agaricomycetes</taxon>
        <taxon>Russulales</taxon>
        <taxon>Lachnocladiaceae</taxon>
        <taxon>Vararia</taxon>
    </lineage>
</organism>
<protein>
    <submittedName>
        <fullName evidence="1">Uncharacterized protein</fullName>
    </submittedName>
</protein>
<dbReference type="EMBL" id="MU274290">
    <property type="protein sequence ID" value="KAI0026684.1"/>
    <property type="molecule type" value="Genomic_DNA"/>
</dbReference>